<reference evidence="6" key="1">
    <citation type="submission" date="2016-11" db="UniProtKB">
        <authorList>
            <consortium name="WormBaseParasite"/>
        </authorList>
    </citation>
    <scope>IDENTIFICATION</scope>
</reference>
<dbReference type="EMBL" id="CAJFDI010000006">
    <property type="protein sequence ID" value="CAD5235457.1"/>
    <property type="molecule type" value="Genomic_DNA"/>
</dbReference>
<dbReference type="Proteomes" id="UP000582659">
    <property type="component" value="Unassembled WGS sequence"/>
</dbReference>
<evidence type="ECO:0000313" key="6">
    <source>
        <dbReference type="WBParaSite" id="BXY_1078500.1"/>
    </source>
</evidence>
<proteinExistence type="predicted"/>
<dbReference type="EMBL" id="CAJFDI010000002">
    <property type="protein sequence ID" value="CAD5213972.1"/>
    <property type="molecule type" value="Genomic_DNA"/>
</dbReference>
<sequence length="163" mass="18761">MISKDAKMAKLSKEESRIIYTRKEVVNGRTREVVLIFVDNEENSHSLKLIGEKAEKYENLERGQIVIIRNTSINPKPTIMFTHTELPETTIISPTEKPKPNLEDFLQPLPAPKTPSKKDELVQTLPTPKTPRKRRQLDSTTPFTQPFEEGLEPPNKLNKRLFD</sequence>
<reference evidence="2" key="2">
    <citation type="submission" date="2020-09" db="EMBL/GenBank/DDBJ databases">
        <authorList>
            <person name="Kikuchi T."/>
        </authorList>
    </citation>
    <scope>NUCLEOTIDE SEQUENCE</scope>
    <source>
        <strain evidence="2">Ka4C1</strain>
    </source>
</reference>
<organism evidence="4 6">
    <name type="scientific">Bursaphelenchus xylophilus</name>
    <name type="common">Pinewood nematode worm</name>
    <name type="synonym">Aphelenchoides xylophilus</name>
    <dbReference type="NCBI Taxonomy" id="6326"/>
    <lineage>
        <taxon>Eukaryota</taxon>
        <taxon>Metazoa</taxon>
        <taxon>Ecdysozoa</taxon>
        <taxon>Nematoda</taxon>
        <taxon>Chromadorea</taxon>
        <taxon>Rhabditida</taxon>
        <taxon>Tylenchina</taxon>
        <taxon>Tylenchomorpha</taxon>
        <taxon>Aphelenchoidea</taxon>
        <taxon>Aphelenchoididae</taxon>
        <taxon>Bursaphelenchus</taxon>
    </lineage>
</organism>
<evidence type="ECO:0000313" key="4">
    <source>
        <dbReference type="Proteomes" id="UP000095284"/>
    </source>
</evidence>
<evidence type="ECO:0000256" key="1">
    <source>
        <dbReference type="SAM" id="MobiDB-lite"/>
    </source>
</evidence>
<gene>
    <name evidence="3" type="ORF">BXYJ_LOCUS15548</name>
    <name evidence="2" type="ORF">BXYJ_LOCUS3297</name>
</gene>
<feature type="region of interest" description="Disordered" evidence="1">
    <location>
        <begin position="91"/>
        <end position="163"/>
    </location>
</feature>
<accession>A0A1I7SCN3</accession>
<dbReference type="Proteomes" id="UP000095284">
    <property type="component" value="Unplaced"/>
</dbReference>
<evidence type="ECO:0000313" key="2">
    <source>
        <dbReference type="EMBL" id="CAD5213972.1"/>
    </source>
</evidence>
<evidence type="ECO:0000313" key="3">
    <source>
        <dbReference type="EMBL" id="CAD5235457.1"/>
    </source>
</evidence>
<dbReference type="AlphaFoldDB" id="A0A1I7SCN3"/>
<protein>
    <submittedName>
        <fullName evidence="2">(pine wood nematode) hypothetical protein</fullName>
    </submittedName>
</protein>
<dbReference type="WBParaSite" id="BXY_1078500.1">
    <property type="protein sequence ID" value="BXY_1078500.1"/>
    <property type="gene ID" value="BXY_1078500"/>
</dbReference>
<dbReference type="Proteomes" id="UP000659654">
    <property type="component" value="Unassembled WGS sequence"/>
</dbReference>
<dbReference type="EMBL" id="CAJFCV020000006">
    <property type="protein sequence ID" value="CAG9131872.1"/>
    <property type="molecule type" value="Genomic_DNA"/>
</dbReference>
<evidence type="ECO:0000313" key="5">
    <source>
        <dbReference type="Proteomes" id="UP000659654"/>
    </source>
</evidence>
<dbReference type="SMR" id="A0A1I7SCN3"/>
<dbReference type="EMBL" id="CAJFCV020000002">
    <property type="protein sequence ID" value="CAG9093811.1"/>
    <property type="molecule type" value="Genomic_DNA"/>
</dbReference>
<name>A0A1I7SCN3_BURXY</name>
<keyword evidence="5" id="KW-1185">Reference proteome</keyword>